<evidence type="ECO:0000256" key="1">
    <source>
        <dbReference type="ARBA" id="ARBA00022723"/>
    </source>
</evidence>
<evidence type="ECO:0000313" key="8">
    <source>
        <dbReference type="Proteomes" id="UP000245207"/>
    </source>
</evidence>
<dbReference type="PROSITE" id="PS50103">
    <property type="entry name" value="ZF_C3H1"/>
    <property type="match status" value="1"/>
</dbReference>
<dbReference type="GO" id="GO:0008270">
    <property type="term" value="F:zinc ion binding"/>
    <property type="evidence" value="ECO:0007669"/>
    <property type="project" value="UniProtKB-KW"/>
</dbReference>
<comment type="caution">
    <text evidence="7">The sequence shown here is derived from an EMBL/GenBank/DDBJ whole genome shotgun (WGS) entry which is preliminary data.</text>
</comment>
<gene>
    <name evidence="7" type="ORF">CTI12_AA041490</name>
</gene>
<evidence type="ECO:0000259" key="6">
    <source>
        <dbReference type="PROSITE" id="PS50103"/>
    </source>
</evidence>
<dbReference type="Proteomes" id="UP000245207">
    <property type="component" value="Unassembled WGS sequence"/>
</dbReference>
<evidence type="ECO:0000256" key="3">
    <source>
        <dbReference type="ARBA" id="ARBA00022833"/>
    </source>
</evidence>
<proteinExistence type="predicted"/>
<evidence type="ECO:0000313" key="7">
    <source>
        <dbReference type="EMBL" id="PWA90691.1"/>
    </source>
</evidence>
<keyword evidence="8" id="KW-1185">Reference proteome</keyword>
<reference evidence="7 8" key="1">
    <citation type="journal article" date="2018" name="Mol. Plant">
        <title>The genome of Artemisia annua provides insight into the evolution of Asteraceae family and artemisinin biosynthesis.</title>
        <authorList>
            <person name="Shen Q."/>
            <person name="Zhang L."/>
            <person name="Liao Z."/>
            <person name="Wang S."/>
            <person name="Yan T."/>
            <person name="Shi P."/>
            <person name="Liu M."/>
            <person name="Fu X."/>
            <person name="Pan Q."/>
            <person name="Wang Y."/>
            <person name="Lv Z."/>
            <person name="Lu X."/>
            <person name="Zhang F."/>
            <person name="Jiang W."/>
            <person name="Ma Y."/>
            <person name="Chen M."/>
            <person name="Hao X."/>
            <person name="Li L."/>
            <person name="Tang Y."/>
            <person name="Lv G."/>
            <person name="Zhou Y."/>
            <person name="Sun X."/>
            <person name="Brodelius P.E."/>
            <person name="Rose J.K.C."/>
            <person name="Tang K."/>
        </authorList>
    </citation>
    <scope>NUCLEOTIDE SEQUENCE [LARGE SCALE GENOMIC DNA]</scope>
    <source>
        <strain evidence="8">cv. Huhao1</strain>
        <tissue evidence="7">Leaf</tissue>
    </source>
</reference>
<protein>
    <recommendedName>
        <fullName evidence="6">C3H1-type domain-containing protein</fullName>
    </recommendedName>
</protein>
<dbReference type="EMBL" id="PKPP01000608">
    <property type="protein sequence ID" value="PWA90691.1"/>
    <property type="molecule type" value="Genomic_DNA"/>
</dbReference>
<name>A0A2U1PY44_ARTAN</name>
<dbReference type="AlphaFoldDB" id="A0A2U1PY44"/>
<feature type="compositionally biased region" description="Pro residues" evidence="5">
    <location>
        <begin position="183"/>
        <end position="196"/>
    </location>
</feature>
<dbReference type="InterPro" id="IPR000571">
    <property type="entry name" value="Znf_CCCH"/>
</dbReference>
<dbReference type="Gene3D" id="4.10.1000.10">
    <property type="entry name" value="Zinc finger, CCCH-type"/>
    <property type="match status" value="1"/>
</dbReference>
<organism evidence="7 8">
    <name type="scientific">Artemisia annua</name>
    <name type="common">Sweet wormwood</name>
    <dbReference type="NCBI Taxonomy" id="35608"/>
    <lineage>
        <taxon>Eukaryota</taxon>
        <taxon>Viridiplantae</taxon>
        <taxon>Streptophyta</taxon>
        <taxon>Embryophyta</taxon>
        <taxon>Tracheophyta</taxon>
        <taxon>Spermatophyta</taxon>
        <taxon>Magnoliopsida</taxon>
        <taxon>eudicotyledons</taxon>
        <taxon>Gunneridae</taxon>
        <taxon>Pentapetalae</taxon>
        <taxon>asterids</taxon>
        <taxon>campanulids</taxon>
        <taxon>Asterales</taxon>
        <taxon>Asteraceae</taxon>
        <taxon>Asteroideae</taxon>
        <taxon>Anthemideae</taxon>
        <taxon>Artemisiinae</taxon>
        <taxon>Artemisia</taxon>
    </lineage>
</organism>
<evidence type="ECO:0000256" key="5">
    <source>
        <dbReference type="SAM" id="MobiDB-lite"/>
    </source>
</evidence>
<feature type="domain" description="C3H1-type" evidence="6">
    <location>
        <begin position="58"/>
        <end position="85"/>
    </location>
</feature>
<evidence type="ECO:0000256" key="2">
    <source>
        <dbReference type="ARBA" id="ARBA00022771"/>
    </source>
</evidence>
<feature type="compositionally biased region" description="Polar residues" evidence="5">
    <location>
        <begin position="221"/>
        <end position="235"/>
    </location>
</feature>
<feature type="compositionally biased region" description="Polar residues" evidence="5">
    <location>
        <begin position="149"/>
        <end position="161"/>
    </location>
</feature>
<keyword evidence="1 4" id="KW-0479">Metal-binding</keyword>
<feature type="zinc finger region" description="C3H1-type" evidence="4">
    <location>
        <begin position="58"/>
        <end position="85"/>
    </location>
</feature>
<dbReference type="SUPFAM" id="SSF90229">
    <property type="entry name" value="CCCH zinc finger"/>
    <property type="match status" value="1"/>
</dbReference>
<accession>A0A2U1PY44</accession>
<feature type="region of interest" description="Disordered" evidence="5">
    <location>
        <begin position="123"/>
        <end position="253"/>
    </location>
</feature>
<feature type="compositionally biased region" description="Polar residues" evidence="5">
    <location>
        <begin position="123"/>
        <end position="142"/>
    </location>
</feature>
<keyword evidence="3 4" id="KW-0862">Zinc</keyword>
<evidence type="ECO:0000256" key="4">
    <source>
        <dbReference type="PROSITE-ProRule" id="PRU00723"/>
    </source>
</evidence>
<keyword evidence="2 4" id="KW-0863">Zinc-finger</keyword>
<dbReference type="InterPro" id="IPR036855">
    <property type="entry name" value="Znf_CCCH_sf"/>
</dbReference>
<sequence length="253" mass="27165">MHHKDPFPDFKTARSMLITEEMRLKSKSLSLPVDSSSSSPLALITDKGITRNPSNPQFKPWKPCIHFAKGTCRFGMGCKFVHDTNNKQMGQHLDQKGDTNTEEIILRLLGKLGITNTTYHQNNNIGNTSTPSGGPSAALTSPSPHPSAYFTSPSHLSTNRTPPGFSPPQAQFNPTPYYYQPTSVPPGFGPQQPPSMPTGTIHQPQTGPTAPPHAPTTIQTSHASSIGQPVTSGQETILPHAFAAGTLHDPSTA</sequence>